<keyword evidence="2" id="KW-1185">Reference proteome</keyword>
<dbReference type="EMBL" id="UYRW01007020">
    <property type="protein sequence ID" value="VDM94711.1"/>
    <property type="molecule type" value="Genomic_DNA"/>
</dbReference>
<reference evidence="3" key="1">
    <citation type="submission" date="2016-06" db="UniProtKB">
        <authorList>
            <consortium name="WormBaseParasite"/>
        </authorList>
    </citation>
    <scope>IDENTIFICATION</scope>
</reference>
<dbReference type="AlphaFoldDB" id="A0A182ES65"/>
<dbReference type="WBParaSite" id="nOo.2.0.1.t10984-RA">
    <property type="protein sequence ID" value="nOo.2.0.1.t10984-RA"/>
    <property type="gene ID" value="nOo.2.0.1.g10984"/>
</dbReference>
<accession>A0A182ES65</accession>
<reference evidence="1 2" key="2">
    <citation type="submission" date="2018-08" db="EMBL/GenBank/DDBJ databases">
        <authorList>
            <person name="Laetsch R D."/>
            <person name="Stevens L."/>
            <person name="Kumar S."/>
            <person name="Blaxter L. M."/>
        </authorList>
    </citation>
    <scope>NUCLEOTIDE SEQUENCE [LARGE SCALE GENOMIC DNA]</scope>
</reference>
<evidence type="ECO:0000313" key="1">
    <source>
        <dbReference type="EMBL" id="VDM94711.1"/>
    </source>
</evidence>
<sequence length="115" mass="13353">MEIYVDSKLTRGFHVRVDESKESASELPVQHCINWQRKFTQLETVMIKRTCFTLLNTTRVFKVEARTISRSHKRLLLRDNFPTSTTRFSFSAAVQKEGSNEASSFSLKHENARLT</sequence>
<name>A0A182ES65_ONCOC</name>
<dbReference type="STRING" id="42157.A0A182ES65"/>
<proteinExistence type="predicted"/>
<gene>
    <name evidence="1" type="ORF">NOO_LOCUS10984</name>
</gene>
<evidence type="ECO:0000313" key="3">
    <source>
        <dbReference type="WBParaSite" id="nOo.2.0.1.t10984-RA"/>
    </source>
</evidence>
<evidence type="ECO:0000313" key="2">
    <source>
        <dbReference type="Proteomes" id="UP000271087"/>
    </source>
</evidence>
<protein>
    <submittedName>
        <fullName evidence="3">CACTA en-spm transposon protein</fullName>
    </submittedName>
</protein>
<organism evidence="3">
    <name type="scientific">Onchocerca ochengi</name>
    <name type="common">Filarial nematode worm</name>
    <dbReference type="NCBI Taxonomy" id="42157"/>
    <lineage>
        <taxon>Eukaryota</taxon>
        <taxon>Metazoa</taxon>
        <taxon>Ecdysozoa</taxon>
        <taxon>Nematoda</taxon>
        <taxon>Chromadorea</taxon>
        <taxon>Rhabditida</taxon>
        <taxon>Spirurina</taxon>
        <taxon>Spiruromorpha</taxon>
        <taxon>Filarioidea</taxon>
        <taxon>Onchocercidae</taxon>
        <taxon>Onchocerca</taxon>
    </lineage>
</organism>
<dbReference type="Proteomes" id="UP000271087">
    <property type="component" value="Unassembled WGS sequence"/>
</dbReference>